<name>A0ABW8TAN5_9CLOT</name>
<reference evidence="2 3" key="1">
    <citation type="submission" date="2024-11" db="EMBL/GenBank/DDBJ databases">
        <authorList>
            <person name="Heng Y.C."/>
            <person name="Lim A.C.H."/>
            <person name="Lee J.K.Y."/>
            <person name="Kittelmann S."/>
        </authorList>
    </citation>
    <scope>NUCLEOTIDE SEQUENCE [LARGE SCALE GENOMIC DNA]</scope>
    <source>
        <strain evidence="2 3">WILCCON 0185</strain>
    </source>
</reference>
<proteinExistence type="predicted"/>
<keyword evidence="1" id="KW-0812">Transmembrane</keyword>
<dbReference type="EMBL" id="JBJHZZ010000012">
    <property type="protein sequence ID" value="MFL0248099.1"/>
    <property type="molecule type" value="Genomic_DNA"/>
</dbReference>
<evidence type="ECO:0008006" key="4">
    <source>
        <dbReference type="Google" id="ProtNLM"/>
    </source>
</evidence>
<feature type="transmembrane region" description="Helical" evidence="1">
    <location>
        <begin position="37"/>
        <end position="57"/>
    </location>
</feature>
<accession>A0ABW8TAN5</accession>
<dbReference type="RefSeq" id="WP_406770530.1">
    <property type="nucleotide sequence ID" value="NZ_JBJHZZ010000012.1"/>
</dbReference>
<comment type="caution">
    <text evidence="2">The sequence shown here is derived from an EMBL/GenBank/DDBJ whole genome shotgun (WGS) entry which is preliminary data.</text>
</comment>
<evidence type="ECO:0000313" key="2">
    <source>
        <dbReference type="EMBL" id="MFL0248099.1"/>
    </source>
</evidence>
<protein>
    <recommendedName>
        <fullName evidence="4">DUF4064 domain-containing protein</fullName>
    </recommendedName>
</protein>
<feature type="transmembrane region" description="Helical" evidence="1">
    <location>
        <begin position="69"/>
        <end position="90"/>
    </location>
</feature>
<sequence>MKNYKLPKISLVSFILSVISFALVIAIGNIYKKPELTIDLLILPVLFGLASMILSIVNLAKKGEKKKMSIVLIIISIIIVLAALFLLSLLRGLLMLT</sequence>
<feature type="transmembrane region" description="Helical" evidence="1">
    <location>
        <begin position="12"/>
        <end position="31"/>
    </location>
</feature>
<gene>
    <name evidence="2" type="ORF">ACJDUG_14105</name>
</gene>
<organism evidence="2 3">
    <name type="scientific">Candidatus Clostridium stratigraminis</name>
    <dbReference type="NCBI Taxonomy" id="3381661"/>
    <lineage>
        <taxon>Bacteria</taxon>
        <taxon>Bacillati</taxon>
        <taxon>Bacillota</taxon>
        <taxon>Clostridia</taxon>
        <taxon>Eubacteriales</taxon>
        <taxon>Clostridiaceae</taxon>
        <taxon>Clostridium</taxon>
    </lineage>
</organism>
<keyword evidence="1" id="KW-1133">Transmembrane helix</keyword>
<evidence type="ECO:0000256" key="1">
    <source>
        <dbReference type="SAM" id="Phobius"/>
    </source>
</evidence>
<keyword evidence="3" id="KW-1185">Reference proteome</keyword>
<evidence type="ECO:0000313" key="3">
    <source>
        <dbReference type="Proteomes" id="UP001623591"/>
    </source>
</evidence>
<dbReference type="Proteomes" id="UP001623591">
    <property type="component" value="Unassembled WGS sequence"/>
</dbReference>
<keyword evidence="1" id="KW-0472">Membrane</keyword>